<keyword evidence="8" id="KW-0812">Transmembrane</keyword>
<dbReference type="PROSITE" id="PS00333">
    <property type="entry name" value="DNA_LIGASE_A2"/>
    <property type="match status" value="1"/>
</dbReference>
<dbReference type="EC" id="6.5.1.1" evidence="10"/>
<comment type="caution">
    <text evidence="10">The sequence shown here is derived from an EMBL/GenBank/DDBJ whole genome shotgun (WGS) entry which is preliminary data.</text>
</comment>
<dbReference type="GO" id="GO:0006260">
    <property type="term" value="P:DNA replication"/>
    <property type="evidence" value="ECO:0007669"/>
    <property type="project" value="UniProtKB-KW"/>
</dbReference>
<accession>T1D024</accession>
<feature type="domain" description="ATP-dependent DNA ligase family profile" evidence="9">
    <location>
        <begin position="229"/>
        <end position="335"/>
    </location>
</feature>
<evidence type="ECO:0000259" key="9">
    <source>
        <dbReference type="PROSITE" id="PS50160"/>
    </source>
</evidence>
<dbReference type="CDD" id="cd08041">
    <property type="entry name" value="OBF_kDNA_ligase_like"/>
    <property type="match status" value="1"/>
</dbReference>
<keyword evidence="8" id="KW-0472">Membrane</keyword>
<keyword evidence="4" id="KW-0227">DNA damage</keyword>
<comment type="catalytic activity">
    <reaction evidence="6">
        <text>ATP + (deoxyribonucleotide)n-3'-hydroxyl + 5'-phospho-(deoxyribonucleotide)m = (deoxyribonucleotide)n+m + AMP + diphosphate.</text>
        <dbReference type="EC" id="6.5.1.1"/>
    </reaction>
</comment>
<dbReference type="Gene3D" id="3.30.470.30">
    <property type="entry name" value="DNA ligase/mRNA capping enzyme"/>
    <property type="match status" value="1"/>
</dbReference>
<feature type="compositionally biased region" description="Polar residues" evidence="7">
    <location>
        <begin position="198"/>
        <end position="226"/>
    </location>
</feature>
<keyword evidence="5" id="KW-0234">DNA repair</keyword>
<evidence type="ECO:0000256" key="6">
    <source>
        <dbReference type="ARBA" id="ARBA00034003"/>
    </source>
</evidence>
<dbReference type="GO" id="GO:0006281">
    <property type="term" value="P:DNA repair"/>
    <property type="evidence" value="ECO:0007669"/>
    <property type="project" value="UniProtKB-KW"/>
</dbReference>
<dbReference type="PROSITE" id="PS50160">
    <property type="entry name" value="DNA_LIGASE_A3"/>
    <property type="match status" value="1"/>
</dbReference>
<dbReference type="Proteomes" id="UP000018143">
    <property type="component" value="Unassembled WGS sequence"/>
</dbReference>
<dbReference type="InterPro" id="IPR012310">
    <property type="entry name" value="DNA_ligase_ATP-dep_cent"/>
</dbReference>
<dbReference type="GO" id="GO:0006310">
    <property type="term" value="P:DNA recombination"/>
    <property type="evidence" value="ECO:0007669"/>
    <property type="project" value="InterPro"/>
</dbReference>
<dbReference type="InterPro" id="IPR016059">
    <property type="entry name" value="DNA_ligase_ATP-dep_CS"/>
</dbReference>
<evidence type="ECO:0000256" key="2">
    <source>
        <dbReference type="ARBA" id="ARBA00022598"/>
    </source>
</evidence>
<dbReference type="GO" id="GO:0005524">
    <property type="term" value="F:ATP binding"/>
    <property type="evidence" value="ECO:0007669"/>
    <property type="project" value="InterPro"/>
</dbReference>
<dbReference type="Pfam" id="PF14743">
    <property type="entry name" value="DNA_ligase_OB_2"/>
    <property type="match status" value="1"/>
</dbReference>
<keyword evidence="11" id="KW-1185">Reference proteome</keyword>
<evidence type="ECO:0000256" key="8">
    <source>
        <dbReference type="SAM" id="Phobius"/>
    </source>
</evidence>
<dbReference type="InterPro" id="IPR050326">
    <property type="entry name" value="NAD_dep_DNA_ligaseB"/>
</dbReference>
<organism evidence="10 11">
    <name type="scientific">Helicobacter fennelliae MRY12-0050</name>
    <dbReference type="NCBI Taxonomy" id="1325130"/>
    <lineage>
        <taxon>Bacteria</taxon>
        <taxon>Pseudomonadati</taxon>
        <taxon>Campylobacterota</taxon>
        <taxon>Epsilonproteobacteria</taxon>
        <taxon>Campylobacterales</taxon>
        <taxon>Helicobacteraceae</taxon>
        <taxon>Helicobacter</taxon>
    </lineage>
</organism>
<keyword evidence="3" id="KW-0235">DNA replication</keyword>
<dbReference type="SUPFAM" id="SSF50249">
    <property type="entry name" value="Nucleic acid-binding proteins"/>
    <property type="match status" value="1"/>
</dbReference>
<reference evidence="10 11" key="1">
    <citation type="journal article" date="2013" name="Genome Announc.">
        <title>Draft Genome Sequence of Helicobacter fennelliae Strain MRY12-0050, Isolated from a Bacteremia Patient.</title>
        <authorList>
            <person name="Rimbara E."/>
            <person name="Matsui M."/>
            <person name="Mori S."/>
            <person name="Suzuki S."/>
            <person name="Suzuki M."/>
            <person name="Kim H."/>
            <person name="Sekizuka T."/>
            <person name="Kuroda M."/>
            <person name="Shibayama K."/>
        </authorList>
    </citation>
    <scope>NUCLEOTIDE SEQUENCE [LARGE SCALE GENOMIC DNA]</scope>
    <source>
        <strain evidence="10 11">MRY12-0050</strain>
    </source>
</reference>
<evidence type="ECO:0000313" key="11">
    <source>
        <dbReference type="Proteomes" id="UP000018143"/>
    </source>
</evidence>
<dbReference type="Gene3D" id="2.40.50.140">
    <property type="entry name" value="Nucleic acid-binding proteins"/>
    <property type="match status" value="1"/>
</dbReference>
<dbReference type="AlphaFoldDB" id="T1D024"/>
<dbReference type="STRING" id="1325130.HFN_0765"/>
<evidence type="ECO:0000256" key="4">
    <source>
        <dbReference type="ARBA" id="ARBA00022763"/>
    </source>
</evidence>
<dbReference type="EMBL" id="BASD01000025">
    <property type="protein sequence ID" value="GAD19525.1"/>
    <property type="molecule type" value="Genomic_DNA"/>
</dbReference>
<sequence>MISPKAKGEGNAEVRVARSMRAARSIIQILLLCGVCSFGVADVMLLVPYKQELLENGSLEGYLVSEKLDGVRAVWNGKQLQTRQANPIFAPQCFTQDFPDFALDGELFIDRGKFEEVLAIVSKKQSQCEEWRDVVYYVFDVPTCGENNTSTNSTDSAQDKAQIPQNQILDSHIQSSVANAESNLESKNTQPKKKSHKSNQQPKSAESNQESNKTNESKTNPESNSNFCTLTKRLNVLEHYLDSASKTLPIKIIPQCRLTSQTSQKDLQKMLQELIKQGGEGLVVRKDNAPYEPFRTTNALKLKSYDDAECKVVGYTKGRGRLSGKMGSILCEQETPDGRILRFKIGSGFSDKIRENPPAIGSFITYKYFGYTKNNIPRFASFLRIYHQE</sequence>
<name>T1D024_9HELI</name>
<dbReference type="SUPFAM" id="SSF56091">
    <property type="entry name" value="DNA ligase/mRNA capping enzyme, catalytic domain"/>
    <property type="match status" value="2"/>
</dbReference>
<evidence type="ECO:0000256" key="3">
    <source>
        <dbReference type="ARBA" id="ARBA00022705"/>
    </source>
</evidence>
<feature type="compositionally biased region" description="Polar residues" evidence="7">
    <location>
        <begin position="179"/>
        <end position="189"/>
    </location>
</feature>
<evidence type="ECO:0000256" key="1">
    <source>
        <dbReference type="ARBA" id="ARBA00001968"/>
    </source>
</evidence>
<dbReference type="InterPro" id="IPR029319">
    <property type="entry name" value="DNA_ligase_OB"/>
</dbReference>
<dbReference type="Gene3D" id="3.30.1490.70">
    <property type="match status" value="1"/>
</dbReference>
<protein>
    <submittedName>
        <fullName evidence="10">DNA ligase</fullName>
        <ecNumber evidence="10">6.5.1.1</ecNumber>
    </submittedName>
</protein>
<dbReference type="eggNOG" id="COG1793">
    <property type="taxonomic scope" value="Bacteria"/>
</dbReference>
<proteinExistence type="predicted"/>
<keyword evidence="2 10" id="KW-0436">Ligase</keyword>
<dbReference type="Pfam" id="PF01068">
    <property type="entry name" value="DNA_ligase_A_M"/>
    <property type="match status" value="1"/>
</dbReference>
<comment type="cofactor">
    <cofactor evidence="1">
        <name>a divalent metal cation</name>
        <dbReference type="ChEBI" id="CHEBI:60240"/>
    </cofactor>
</comment>
<feature type="transmembrane region" description="Helical" evidence="8">
    <location>
        <begin position="25"/>
        <end position="49"/>
    </location>
</feature>
<gene>
    <name evidence="10" type="ORF">HFN_0765</name>
</gene>
<dbReference type="PANTHER" id="PTHR47810:SF1">
    <property type="entry name" value="DNA LIGASE B"/>
    <property type="match status" value="1"/>
</dbReference>
<evidence type="ECO:0000256" key="5">
    <source>
        <dbReference type="ARBA" id="ARBA00023204"/>
    </source>
</evidence>
<dbReference type="CDD" id="cd07896">
    <property type="entry name" value="Adenylation_kDNA_ligase_like"/>
    <property type="match status" value="1"/>
</dbReference>
<evidence type="ECO:0000256" key="7">
    <source>
        <dbReference type="SAM" id="MobiDB-lite"/>
    </source>
</evidence>
<keyword evidence="8" id="KW-1133">Transmembrane helix</keyword>
<dbReference type="InterPro" id="IPR012340">
    <property type="entry name" value="NA-bd_OB-fold"/>
</dbReference>
<feature type="region of interest" description="Disordered" evidence="7">
    <location>
        <begin position="179"/>
        <end position="226"/>
    </location>
</feature>
<dbReference type="GO" id="GO:0003910">
    <property type="term" value="F:DNA ligase (ATP) activity"/>
    <property type="evidence" value="ECO:0007669"/>
    <property type="project" value="UniProtKB-EC"/>
</dbReference>
<evidence type="ECO:0000313" key="10">
    <source>
        <dbReference type="EMBL" id="GAD19525.1"/>
    </source>
</evidence>
<dbReference type="PANTHER" id="PTHR47810">
    <property type="entry name" value="DNA LIGASE"/>
    <property type="match status" value="1"/>
</dbReference>